<evidence type="ECO:0000313" key="1">
    <source>
        <dbReference type="EMBL" id="KAI4374991.1"/>
    </source>
</evidence>
<reference evidence="2" key="1">
    <citation type="journal article" date="2023" name="Front. Plant Sci.">
        <title>Chromosomal-level genome assembly of Melastoma candidum provides insights into trichome evolution.</title>
        <authorList>
            <person name="Zhong Y."/>
            <person name="Wu W."/>
            <person name="Sun C."/>
            <person name="Zou P."/>
            <person name="Liu Y."/>
            <person name="Dai S."/>
            <person name="Zhou R."/>
        </authorList>
    </citation>
    <scope>NUCLEOTIDE SEQUENCE [LARGE SCALE GENOMIC DNA]</scope>
</reference>
<dbReference type="Proteomes" id="UP001057402">
    <property type="component" value="Chromosome 4"/>
</dbReference>
<accession>A0ACB9RAZ4</accession>
<proteinExistence type="predicted"/>
<dbReference type="EMBL" id="CM042883">
    <property type="protein sequence ID" value="KAI4374991.1"/>
    <property type="molecule type" value="Genomic_DNA"/>
</dbReference>
<name>A0ACB9RAZ4_9MYRT</name>
<protein>
    <submittedName>
        <fullName evidence="1">Uncharacterized protein</fullName>
    </submittedName>
</protein>
<gene>
    <name evidence="1" type="ORF">MLD38_012916</name>
</gene>
<keyword evidence="2" id="KW-1185">Reference proteome</keyword>
<sequence>MGKGKKRQRTKEVSSVAADTTTSPALIAGDEEFGQGISSSIQQPITPRKKRGRPRKVVVDKEAEDKEVAKQVLEGGGGGDKGVGGGGGGKNSRINKKKKPRSEDDQQQIKHEEEDSSSRMTTRSRSRKKSTPRKSS</sequence>
<organism evidence="1 2">
    <name type="scientific">Melastoma candidum</name>
    <dbReference type="NCBI Taxonomy" id="119954"/>
    <lineage>
        <taxon>Eukaryota</taxon>
        <taxon>Viridiplantae</taxon>
        <taxon>Streptophyta</taxon>
        <taxon>Embryophyta</taxon>
        <taxon>Tracheophyta</taxon>
        <taxon>Spermatophyta</taxon>
        <taxon>Magnoliopsida</taxon>
        <taxon>eudicotyledons</taxon>
        <taxon>Gunneridae</taxon>
        <taxon>Pentapetalae</taxon>
        <taxon>rosids</taxon>
        <taxon>malvids</taxon>
        <taxon>Myrtales</taxon>
        <taxon>Melastomataceae</taxon>
        <taxon>Melastomatoideae</taxon>
        <taxon>Melastomateae</taxon>
        <taxon>Melastoma</taxon>
    </lineage>
</organism>
<evidence type="ECO:0000313" key="2">
    <source>
        <dbReference type="Proteomes" id="UP001057402"/>
    </source>
</evidence>
<comment type="caution">
    <text evidence="1">The sequence shown here is derived from an EMBL/GenBank/DDBJ whole genome shotgun (WGS) entry which is preliminary data.</text>
</comment>